<protein>
    <submittedName>
        <fullName evidence="2">Uncharacterized protein</fullName>
    </submittedName>
</protein>
<gene>
    <name evidence="2" type="ORF">ILEXP_LOCUS44586</name>
</gene>
<feature type="transmembrane region" description="Helical" evidence="1">
    <location>
        <begin position="234"/>
        <end position="256"/>
    </location>
</feature>
<feature type="transmembrane region" description="Helical" evidence="1">
    <location>
        <begin position="268"/>
        <end position="287"/>
    </location>
</feature>
<name>A0ABC8TZD2_9AQUA</name>
<feature type="transmembrane region" description="Helical" evidence="1">
    <location>
        <begin position="307"/>
        <end position="326"/>
    </location>
</feature>
<accession>A0ABC8TZD2</accession>
<evidence type="ECO:0000256" key="1">
    <source>
        <dbReference type="SAM" id="Phobius"/>
    </source>
</evidence>
<feature type="transmembrane region" description="Helical" evidence="1">
    <location>
        <begin position="365"/>
        <end position="389"/>
    </location>
</feature>
<organism evidence="2 3">
    <name type="scientific">Ilex paraguariensis</name>
    <name type="common">yerba mate</name>
    <dbReference type="NCBI Taxonomy" id="185542"/>
    <lineage>
        <taxon>Eukaryota</taxon>
        <taxon>Viridiplantae</taxon>
        <taxon>Streptophyta</taxon>
        <taxon>Embryophyta</taxon>
        <taxon>Tracheophyta</taxon>
        <taxon>Spermatophyta</taxon>
        <taxon>Magnoliopsida</taxon>
        <taxon>eudicotyledons</taxon>
        <taxon>Gunneridae</taxon>
        <taxon>Pentapetalae</taxon>
        <taxon>asterids</taxon>
        <taxon>campanulids</taxon>
        <taxon>Aquifoliales</taxon>
        <taxon>Aquifoliaceae</taxon>
        <taxon>Ilex</taxon>
    </lineage>
</organism>
<reference evidence="2 3" key="1">
    <citation type="submission" date="2024-02" db="EMBL/GenBank/DDBJ databases">
        <authorList>
            <person name="Vignale AGUSTIN F."/>
            <person name="Sosa J E."/>
            <person name="Modenutti C."/>
        </authorList>
    </citation>
    <scope>NUCLEOTIDE SEQUENCE [LARGE SCALE GENOMIC DNA]</scope>
</reference>
<evidence type="ECO:0000313" key="3">
    <source>
        <dbReference type="Proteomes" id="UP001642360"/>
    </source>
</evidence>
<sequence>MQFQPDTNALDINEFLDMVPVGSDEHSCEDSGSNKISAVESETKCIYTIEGVAIKDSGSCSDSDAEVVQGQVMEVSEHLVVFFCKLEPGFCVGELLEENVDFSAGDHIYSLFNIEEPSNQSNVVGSDDTFGTGIKRRTRQPQNQLHAQNFETQGTAMRRICWMKKLPRSVLQQMRRKIYSLLNQSKDGAELPQDLSTTVDSKEDFPIGCQKKVLSVSSKVAALRSILPSVHMPWVLLVVAVLCGCCSAGLSSGGTVHVNSWAAAADGLFQLILAGILAGLLMVSQLPCQLEFIILFVPAAESCSDDIFGHSFLLAATCFLLSYTVHVCCSSRLSAGLLSLCAFQLAIMLFWPVPSPSAPFSCCCLWFLLGAFGCNGCIIQLVLLHLSFFGKAFASCNRGFY</sequence>
<keyword evidence="1" id="KW-0812">Transmembrane</keyword>
<keyword evidence="3" id="KW-1185">Reference proteome</keyword>
<dbReference type="EMBL" id="CAUOFW020006454">
    <property type="protein sequence ID" value="CAK9174820.1"/>
    <property type="molecule type" value="Genomic_DNA"/>
</dbReference>
<dbReference type="Proteomes" id="UP001642360">
    <property type="component" value="Unassembled WGS sequence"/>
</dbReference>
<evidence type="ECO:0000313" key="2">
    <source>
        <dbReference type="EMBL" id="CAK9174820.1"/>
    </source>
</evidence>
<comment type="caution">
    <text evidence="2">The sequence shown here is derived from an EMBL/GenBank/DDBJ whole genome shotgun (WGS) entry which is preliminary data.</text>
</comment>
<keyword evidence="1" id="KW-1133">Transmembrane helix</keyword>
<proteinExistence type="predicted"/>
<feature type="transmembrane region" description="Helical" evidence="1">
    <location>
        <begin position="333"/>
        <end position="353"/>
    </location>
</feature>
<keyword evidence="1" id="KW-0472">Membrane</keyword>
<dbReference type="AlphaFoldDB" id="A0ABC8TZD2"/>